<dbReference type="AlphaFoldDB" id="A0A834NWW8"/>
<protein>
    <submittedName>
        <fullName evidence="1">Uncharacterized protein</fullName>
    </submittedName>
</protein>
<evidence type="ECO:0000313" key="1">
    <source>
        <dbReference type="EMBL" id="KAF7420030.1"/>
    </source>
</evidence>
<evidence type="ECO:0000313" key="2">
    <source>
        <dbReference type="Proteomes" id="UP000600918"/>
    </source>
</evidence>
<comment type="caution">
    <text evidence="1">The sequence shown here is derived from an EMBL/GenBank/DDBJ whole genome shotgun (WGS) entry which is preliminary data.</text>
</comment>
<gene>
    <name evidence="1" type="ORF">H0235_010327</name>
</gene>
<dbReference type="EMBL" id="JACSDY010000009">
    <property type="protein sequence ID" value="KAF7420030.1"/>
    <property type="molecule type" value="Genomic_DNA"/>
</dbReference>
<accession>A0A834NWW8</accession>
<proteinExistence type="predicted"/>
<name>A0A834NWW8_VESPE</name>
<sequence length="108" mass="12223">MVLIGTVSDTLPTKDSFRFLADARVNGFSRDRRVRVNARPLLPWEIHRASMKPNERSESSTLISGIAENEVNGVGTFYEFPRSNIRRDNRKRDTIMACVSLITVVCVP</sequence>
<reference evidence="1" key="1">
    <citation type="journal article" date="2020" name="G3 (Bethesda)">
        <title>High-Quality Assemblies for Three Invasive Social Wasps from the &lt;i&gt;Vespula&lt;/i&gt; Genus.</title>
        <authorList>
            <person name="Harrop T.W.R."/>
            <person name="Guhlin J."/>
            <person name="McLaughlin G.M."/>
            <person name="Permina E."/>
            <person name="Stockwell P."/>
            <person name="Gilligan J."/>
            <person name="Le Lec M.F."/>
            <person name="Gruber M.A.M."/>
            <person name="Quinn O."/>
            <person name="Lovegrove M."/>
            <person name="Duncan E.J."/>
            <person name="Remnant E.J."/>
            <person name="Van Eeckhoven J."/>
            <person name="Graham B."/>
            <person name="Knapp R.A."/>
            <person name="Langford K.W."/>
            <person name="Kronenberg Z."/>
            <person name="Press M.O."/>
            <person name="Eacker S.M."/>
            <person name="Wilson-Rankin E.E."/>
            <person name="Purcell J."/>
            <person name="Lester P.J."/>
            <person name="Dearden P.K."/>
        </authorList>
    </citation>
    <scope>NUCLEOTIDE SEQUENCE</scope>
    <source>
        <strain evidence="1">Volc-1</strain>
    </source>
</reference>
<dbReference type="Proteomes" id="UP000600918">
    <property type="component" value="Unassembled WGS sequence"/>
</dbReference>
<keyword evidence="2" id="KW-1185">Reference proteome</keyword>
<organism evidence="1 2">
    <name type="scientific">Vespula pensylvanica</name>
    <name type="common">Western yellow jacket</name>
    <name type="synonym">Wasp</name>
    <dbReference type="NCBI Taxonomy" id="30213"/>
    <lineage>
        <taxon>Eukaryota</taxon>
        <taxon>Metazoa</taxon>
        <taxon>Ecdysozoa</taxon>
        <taxon>Arthropoda</taxon>
        <taxon>Hexapoda</taxon>
        <taxon>Insecta</taxon>
        <taxon>Pterygota</taxon>
        <taxon>Neoptera</taxon>
        <taxon>Endopterygota</taxon>
        <taxon>Hymenoptera</taxon>
        <taxon>Apocrita</taxon>
        <taxon>Aculeata</taxon>
        <taxon>Vespoidea</taxon>
        <taxon>Vespidae</taxon>
        <taxon>Vespinae</taxon>
        <taxon>Vespula</taxon>
    </lineage>
</organism>